<sequence>MEHEIMRHRPDAIDLSHHLSLLARSRMSSPLKGMYKYFGRPGMLMLAGGLPPPDYFPFDSISAHALVPNSYKTTEATLSSWLWSFFKPTTTTITIPKYIPNATPDQIQLSSALQYGTAVGIPSLAKFIKDFTELVFRPGYANYETLVNAGSTDAWSKICTTLLERGDGFLCEQNTYPSALSTAWPSGFRPIPLPMDGAGFTPEGLQDLLEDWDVFARGGMRRPRVLYTVPVCQNPTGATMTAARKQQIYDICVKYDVIIVEDDPYYFLQAGEYEPVHLRGRKASKSLTETDEEFLQSLVPSFLRYDYQGRVIRIDTFSKTICPGARMGWTTGHPLLMERMQRANESSSQAASGFSQALITKLLVEEWGMKGFLRWLKGLKAQYRIRRDTLVDSLLVQGHASLDIRSVVGRSDQFLWVVKDQRDEKGFIASSEDEKVLRRGSNESTILSFVAPQGGMFVWLRIHLSNHPLHPSQSTSSLIFNLWEQLAENNVLVAPGTMFDTDLFGQPLSQSTDPEFASSGLGEEQERMPVTDLLGQGIKLMQNGSGDGYFRLAFSSASKEEMEKACKIIGKVVTDFFEAPEV</sequence>
<keyword evidence="9" id="KW-1185">Reference proteome</keyword>
<proteinExistence type="inferred from homology"/>
<keyword evidence="3" id="KW-0032">Aminotransferase</keyword>
<dbReference type="OrthoDB" id="691673at2759"/>
<evidence type="ECO:0000313" key="8">
    <source>
        <dbReference type="EnsemblFungi" id="MVLG_06370T0"/>
    </source>
</evidence>
<reference evidence="8" key="4">
    <citation type="submission" date="2015-06" db="UniProtKB">
        <authorList>
            <consortium name="EnsemblFungi"/>
        </authorList>
    </citation>
    <scope>IDENTIFICATION</scope>
</reference>
<name>U5HH29_USTV1</name>
<dbReference type="SUPFAM" id="SSF53383">
    <property type="entry name" value="PLP-dependent transferases"/>
    <property type="match status" value="1"/>
</dbReference>
<dbReference type="InterPro" id="IPR015424">
    <property type="entry name" value="PyrdxlP-dep_Trfase"/>
</dbReference>
<gene>
    <name evidence="7" type="ORF">MVLG_06370</name>
</gene>
<dbReference type="InterPro" id="IPR015421">
    <property type="entry name" value="PyrdxlP-dep_Trfase_major"/>
</dbReference>
<evidence type="ECO:0000259" key="6">
    <source>
        <dbReference type="Pfam" id="PF00155"/>
    </source>
</evidence>
<protein>
    <recommendedName>
        <fullName evidence="6">Aminotransferase class I/classII large domain-containing protein</fullName>
    </recommendedName>
</protein>
<dbReference type="Pfam" id="PF00155">
    <property type="entry name" value="Aminotran_1_2"/>
    <property type="match status" value="1"/>
</dbReference>
<dbReference type="InterPro" id="IPR004839">
    <property type="entry name" value="Aminotransferase_I/II_large"/>
</dbReference>
<organism evidence="7">
    <name type="scientific">Microbotryum lychnidis-dioicae (strain p1A1 Lamole / MvSl-1064)</name>
    <name type="common">Anther smut fungus</name>
    <dbReference type="NCBI Taxonomy" id="683840"/>
    <lineage>
        <taxon>Eukaryota</taxon>
        <taxon>Fungi</taxon>
        <taxon>Dikarya</taxon>
        <taxon>Basidiomycota</taxon>
        <taxon>Pucciniomycotina</taxon>
        <taxon>Microbotryomycetes</taxon>
        <taxon>Microbotryales</taxon>
        <taxon>Microbotryaceae</taxon>
        <taxon>Microbotryum</taxon>
    </lineage>
</organism>
<reference evidence="7" key="2">
    <citation type="submission" date="2010-11" db="EMBL/GenBank/DDBJ databases">
        <authorList>
            <consortium name="The Broad Institute Genome Sequencing Platform"/>
            <person name="Earl A."/>
            <person name="Ward D."/>
            <person name="Feldgarden M."/>
            <person name="Gevers D."/>
            <person name="Butler R."/>
            <person name="Young S.K."/>
            <person name="Zeng Q."/>
            <person name="Gargeya S."/>
            <person name="Fitzgerald M."/>
            <person name="Haas B."/>
            <person name="Abouelleil A."/>
            <person name="Alvarado L."/>
            <person name="Arachchi H.M."/>
            <person name="Berlin A."/>
            <person name="Brown A."/>
            <person name="Chapman S.B."/>
            <person name="Chen Z."/>
            <person name="Dunbar C."/>
            <person name="Freedman E."/>
            <person name="Gearin G."/>
            <person name="Gellesch M."/>
            <person name="Goldberg J."/>
            <person name="Griggs A."/>
            <person name="Gujja S."/>
            <person name="Heilman E."/>
            <person name="Heiman D."/>
            <person name="Howarth C."/>
            <person name="Larson L."/>
            <person name="Lui A."/>
            <person name="MacDonald P.J.P."/>
            <person name="Mehta T."/>
            <person name="Montmayeur A."/>
            <person name="Murphy C."/>
            <person name="Neiman D."/>
            <person name="Pearson M."/>
            <person name="Priest M."/>
            <person name="Roberts A."/>
            <person name="Saif S."/>
            <person name="Shea T."/>
            <person name="Shenoy N."/>
            <person name="Sisk P."/>
            <person name="Stolte C."/>
            <person name="Sykes S."/>
            <person name="White J."/>
            <person name="Yandava C."/>
            <person name="Wortman J."/>
            <person name="Nusbaum C."/>
            <person name="Birren B."/>
        </authorList>
    </citation>
    <scope>NUCLEOTIDE SEQUENCE</scope>
    <source>
        <strain evidence="7">P1A1 Lamole</strain>
    </source>
</reference>
<keyword evidence="4" id="KW-0808">Transferase</keyword>
<evidence type="ECO:0000313" key="9">
    <source>
        <dbReference type="Proteomes" id="UP000017200"/>
    </source>
</evidence>
<reference evidence="7 9" key="3">
    <citation type="journal article" date="2015" name="BMC Genomics">
        <title>Sex and parasites: genomic and transcriptomic analysis of Microbotryum lychnidis-dioicae, the biotrophic and plant-castrating anther smut fungus.</title>
        <authorList>
            <person name="Perlin M.H."/>
            <person name="Amselem J."/>
            <person name="Fontanillas E."/>
            <person name="Toh S.S."/>
            <person name="Chen Z."/>
            <person name="Goldberg J."/>
            <person name="Duplessis S."/>
            <person name="Henrissat B."/>
            <person name="Young S."/>
            <person name="Zeng Q."/>
            <person name="Aguileta G."/>
            <person name="Petit E."/>
            <person name="Badouin H."/>
            <person name="Andrews J."/>
            <person name="Razeeq D."/>
            <person name="Gabaldon T."/>
            <person name="Quesneville H."/>
            <person name="Giraud T."/>
            <person name="Hood M.E."/>
            <person name="Schultz D.J."/>
            <person name="Cuomo C.A."/>
        </authorList>
    </citation>
    <scope>NUCLEOTIDE SEQUENCE [LARGE SCALE GENOMIC DNA]</scope>
    <source>
        <strain evidence="7">P1A1 Lamole</strain>
        <strain evidence="9">p1A1 Lamole</strain>
    </source>
</reference>
<evidence type="ECO:0000256" key="3">
    <source>
        <dbReference type="ARBA" id="ARBA00022576"/>
    </source>
</evidence>
<dbReference type="STRING" id="683840.U5HH29"/>
<dbReference type="EMBL" id="AEIJ01000752">
    <property type="status" value="NOT_ANNOTATED_CDS"/>
    <property type="molecule type" value="Genomic_DNA"/>
</dbReference>
<accession>U5HH29</accession>
<evidence type="ECO:0000313" key="7">
    <source>
        <dbReference type="EMBL" id="KDE03108.1"/>
    </source>
</evidence>
<dbReference type="Gene3D" id="3.40.640.10">
    <property type="entry name" value="Type I PLP-dependent aspartate aminotransferase-like (Major domain)"/>
    <property type="match status" value="1"/>
</dbReference>
<dbReference type="GO" id="GO:0008483">
    <property type="term" value="F:transaminase activity"/>
    <property type="evidence" value="ECO:0007669"/>
    <property type="project" value="UniProtKB-KW"/>
</dbReference>
<evidence type="ECO:0000256" key="5">
    <source>
        <dbReference type="ARBA" id="ARBA00022898"/>
    </source>
</evidence>
<dbReference type="FunCoup" id="U5HH29">
    <property type="interactions" value="132"/>
</dbReference>
<dbReference type="Proteomes" id="UP000017200">
    <property type="component" value="Unassembled WGS sequence"/>
</dbReference>
<dbReference type="CDD" id="cd00609">
    <property type="entry name" value="AAT_like"/>
    <property type="match status" value="1"/>
</dbReference>
<keyword evidence="5" id="KW-0663">Pyridoxal phosphate</keyword>
<evidence type="ECO:0000256" key="4">
    <source>
        <dbReference type="ARBA" id="ARBA00022679"/>
    </source>
</evidence>
<dbReference type="GO" id="GO:0030170">
    <property type="term" value="F:pyridoxal phosphate binding"/>
    <property type="evidence" value="ECO:0007669"/>
    <property type="project" value="InterPro"/>
</dbReference>
<dbReference type="HOGENOM" id="CLU_017584_0_5_1"/>
<dbReference type="InParanoid" id="U5HH29"/>
<evidence type="ECO:0000256" key="2">
    <source>
        <dbReference type="ARBA" id="ARBA00007441"/>
    </source>
</evidence>
<dbReference type="PANTHER" id="PTHR42790:SF1">
    <property type="entry name" value="AROMATIC AMINO ACID AMINOTRANSFERASE, HYPOTHETICAL (EUROFUNG)"/>
    <property type="match status" value="1"/>
</dbReference>
<feature type="domain" description="Aminotransferase class I/classII large" evidence="6">
    <location>
        <begin position="102"/>
        <end position="422"/>
    </location>
</feature>
<reference evidence="9" key="1">
    <citation type="submission" date="2010-11" db="EMBL/GenBank/DDBJ databases">
        <title>The genome sequence of Microbotryum violaceum strain p1A1 Lamole.</title>
        <authorList>
            <person name="Cuomo C."/>
            <person name="Perlin M."/>
            <person name="Young S.K."/>
            <person name="Zeng Q."/>
            <person name="Gargeya S."/>
            <person name="Alvarado L."/>
            <person name="Berlin A."/>
            <person name="Chapman S.B."/>
            <person name="Chen Z."/>
            <person name="Freedman E."/>
            <person name="Gellesch M."/>
            <person name="Goldberg J."/>
            <person name="Griggs A."/>
            <person name="Gujja S."/>
            <person name="Heilman E."/>
            <person name="Heiman D."/>
            <person name="Howarth C."/>
            <person name="Mehta T."/>
            <person name="Neiman D."/>
            <person name="Pearson M."/>
            <person name="Roberts A."/>
            <person name="Saif S."/>
            <person name="Shea T."/>
            <person name="Shenoy N."/>
            <person name="Sisk P."/>
            <person name="Stolte C."/>
            <person name="Sykes S."/>
            <person name="White J."/>
            <person name="Yandava C."/>
            <person name="Haas B."/>
            <person name="Nusbaum C."/>
            <person name="Birren B."/>
        </authorList>
    </citation>
    <scope>NUCLEOTIDE SEQUENCE [LARGE SCALE GENOMIC DNA]</scope>
    <source>
        <strain evidence="9">p1A1 Lamole</strain>
    </source>
</reference>
<comment type="similarity">
    <text evidence="2">Belongs to the class-I pyridoxal-phosphate-dependent aminotransferase family.</text>
</comment>
<dbReference type="EMBL" id="GL541758">
    <property type="protein sequence ID" value="KDE03108.1"/>
    <property type="molecule type" value="Genomic_DNA"/>
</dbReference>
<dbReference type="GO" id="GO:1901605">
    <property type="term" value="P:alpha-amino acid metabolic process"/>
    <property type="evidence" value="ECO:0007669"/>
    <property type="project" value="TreeGrafter"/>
</dbReference>
<dbReference type="AlphaFoldDB" id="U5HH29"/>
<dbReference type="EnsemblFungi" id="MVLG_06370T0">
    <property type="protein sequence ID" value="MVLG_06370T0"/>
    <property type="gene ID" value="MVLG_06370"/>
</dbReference>
<dbReference type="OMA" id="YVRWLHG"/>
<comment type="cofactor">
    <cofactor evidence="1">
        <name>pyridoxal 5'-phosphate</name>
        <dbReference type="ChEBI" id="CHEBI:597326"/>
    </cofactor>
</comment>
<evidence type="ECO:0000256" key="1">
    <source>
        <dbReference type="ARBA" id="ARBA00001933"/>
    </source>
</evidence>
<dbReference type="InterPro" id="IPR050859">
    <property type="entry name" value="Class-I_PLP-dep_aminotransf"/>
</dbReference>
<dbReference type="PANTHER" id="PTHR42790">
    <property type="entry name" value="AMINOTRANSFERASE"/>
    <property type="match status" value="1"/>
</dbReference>